<gene>
    <name evidence="2" type="ORF">HQ497_07195</name>
</gene>
<dbReference type="InterPro" id="IPR003673">
    <property type="entry name" value="CoA-Trfase_fam_III"/>
</dbReference>
<dbReference type="Pfam" id="PF02515">
    <property type="entry name" value="CoA_transf_3"/>
    <property type="match status" value="1"/>
</dbReference>
<dbReference type="Gene3D" id="3.40.50.10540">
    <property type="entry name" value="Crotonobetainyl-coa:carnitine coa-transferase, domain 1"/>
    <property type="match status" value="1"/>
</dbReference>
<evidence type="ECO:0000256" key="1">
    <source>
        <dbReference type="ARBA" id="ARBA00022679"/>
    </source>
</evidence>
<evidence type="ECO:0000313" key="3">
    <source>
        <dbReference type="Proteomes" id="UP000754644"/>
    </source>
</evidence>
<dbReference type="GO" id="GO:0008410">
    <property type="term" value="F:CoA-transferase activity"/>
    <property type="evidence" value="ECO:0007669"/>
    <property type="project" value="TreeGrafter"/>
</dbReference>
<dbReference type="InterPro" id="IPR044855">
    <property type="entry name" value="CoA-Trfase_III_dom3_sf"/>
</dbReference>
<accession>A0A973A968</accession>
<protein>
    <submittedName>
        <fullName evidence="2">CoA transferase</fullName>
    </submittedName>
</protein>
<dbReference type="PANTHER" id="PTHR48207:SF4">
    <property type="entry name" value="BLL6097 PROTEIN"/>
    <property type="match status" value="1"/>
</dbReference>
<proteinExistence type="predicted"/>
<dbReference type="Gene3D" id="3.30.1540.10">
    <property type="entry name" value="formyl-coa transferase, domain 3"/>
    <property type="match status" value="1"/>
</dbReference>
<reference evidence="2" key="1">
    <citation type="submission" date="2020-05" db="EMBL/GenBank/DDBJ databases">
        <title>Sulfur intermediates as new biogeochemical hubs in an aquatic model microbial ecosystem.</title>
        <authorList>
            <person name="Vigneron A."/>
        </authorList>
    </citation>
    <scope>NUCLEOTIDE SEQUENCE</scope>
    <source>
        <strain evidence="2">Bin.250</strain>
    </source>
</reference>
<dbReference type="SUPFAM" id="SSF89796">
    <property type="entry name" value="CoA-transferase family III (CaiB/BaiF)"/>
    <property type="match status" value="1"/>
</dbReference>
<name>A0A973A968_9GAMM</name>
<dbReference type="EMBL" id="JABMOJ010000269">
    <property type="protein sequence ID" value="NQV65132.1"/>
    <property type="molecule type" value="Genomic_DNA"/>
</dbReference>
<dbReference type="InterPro" id="IPR050483">
    <property type="entry name" value="CoA-transferase_III_domain"/>
</dbReference>
<organism evidence="2 3">
    <name type="scientific">SAR86 cluster bacterium</name>
    <dbReference type="NCBI Taxonomy" id="2030880"/>
    <lineage>
        <taxon>Bacteria</taxon>
        <taxon>Pseudomonadati</taxon>
        <taxon>Pseudomonadota</taxon>
        <taxon>Gammaproteobacteria</taxon>
        <taxon>SAR86 cluster</taxon>
    </lineage>
</organism>
<keyword evidence="1 2" id="KW-0808">Transferase</keyword>
<dbReference type="InterPro" id="IPR023606">
    <property type="entry name" value="CoA-Trfase_III_dom_1_sf"/>
</dbReference>
<dbReference type="AlphaFoldDB" id="A0A973A968"/>
<evidence type="ECO:0000313" key="2">
    <source>
        <dbReference type="EMBL" id="NQV65132.1"/>
    </source>
</evidence>
<dbReference type="Proteomes" id="UP000754644">
    <property type="component" value="Unassembled WGS sequence"/>
</dbReference>
<sequence>MKPLAGVTVLEFSTMITASFAAMMMAEQGASVIKVEPIEMGDPMRYIGASKAGMSALFANCNRGKESIRVNLKDAAGQALIRRLIPDVDIVIHNFRTGVMDKLNLGSEQLRAINPRLIYMAISGFGHQGPLGSAPAYDPIIQAHAGMTAAQGLGTPVFIRNLVCDKITAYTACQAVTSALYLREKTGDGQHIDLSMLDSGLFFLFPDAFMNHTLLDDDIDPQPLLSDLIYELTLTADGGLTFSAGVEKQRNGMLRAVGLEALIEDPRFQTPEG</sequence>
<comment type="caution">
    <text evidence="2">The sequence shown here is derived from an EMBL/GenBank/DDBJ whole genome shotgun (WGS) entry which is preliminary data.</text>
</comment>
<feature type="non-terminal residue" evidence="2">
    <location>
        <position position="273"/>
    </location>
</feature>
<dbReference type="PANTHER" id="PTHR48207">
    <property type="entry name" value="SUCCINATE--HYDROXYMETHYLGLUTARATE COA-TRANSFERASE"/>
    <property type="match status" value="1"/>
</dbReference>